<keyword evidence="2" id="KW-1185">Reference proteome</keyword>
<dbReference type="AlphaFoldDB" id="A0A6J0P0W1"/>
<organism evidence="2 3">
    <name type="scientific">Raphanus sativus</name>
    <name type="common">Radish</name>
    <name type="synonym">Raphanus raphanistrum var. sativus</name>
    <dbReference type="NCBI Taxonomy" id="3726"/>
    <lineage>
        <taxon>Eukaryota</taxon>
        <taxon>Viridiplantae</taxon>
        <taxon>Streptophyta</taxon>
        <taxon>Embryophyta</taxon>
        <taxon>Tracheophyta</taxon>
        <taxon>Spermatophyta</taxon>
        <taxon>Magnoliopsida</taxon>
        <taxon>eudicotyledons</taxon>
        <taxon>Gunneridae</taxon>
        <taxon>Pentapetalae</taxon>
        <taxon>rosids</taxon>
        <taxon>malvids</taxon>
        <taxon>Brassicales</taxon>
        <taxon>Brassicaceae</taxon>
        <taxon>Brassiceae</taxon>
        <taxon>Raphanus</taxon>
    </lineage>
</organism>
<name>A0A6J0P0W1_RAPSA</name>
<evidence type="ECO:0000313" key="2">
    <source>
        <dbReference type="Proteomes" id="UP000504610"/>
    </source>
</evidence>
<gene>
    <name evidence="3" type="primary">LOC108861184</name>
</gene>
<protein>
    <submittedName>
        <fullName evidence="3">Defensin-like protein 73</fullName>
    </submittedName>
</protein>
<keyword evidence="1" id="KW-0732">Signal</keyword>
<dbReference type="KEGG" id="rsz:108861184"/>
<reference evidence="2" key="1">
    <citation type="journal article" date="2019" name="Database">
        <title>The radish genome database (RadishGD): an integrated information resource for radish genomics.</title>
        <authorList>
            <person name="Yu H.J."/>
            <person name="Baek S."/>
            <person name="Lee Y.J."/>
            <person name="Cho A."/>
            <person name="Mun J.H."/>
        </authorList>
    </citation>
    <scope>NUCLEOTIDE SEQUENCE [LARGE SCALE GENOMIC DNA]</scope>
    <source>
        <strain evidence="2">cv. WK10039</strain>
    </source>
</reference>
<accession>A0A6J0P0W1</accession>
<proteinExistence type="predicted"/>
<dbReference type="GeneID" id="108861184"/>
<dbReference type="RefSeq" id="XP_018490514.1">
    <property type="nucleotide sequence ID" value="XM_018635012.2"/>
</dbReference>
<dbReference type="OrthoDB" id="1020704at2759"/>
<evidence type="ECO:0000256" key="1">
    <source>
        <dbReference type="SAM" id="SignalP"/>
    </source>
</evidence>
<feature type="chain" id="PRO_5026976354" evidence="1">
    <location>
        <begin position="32"/>
        <end position="72"/>
    </location>
</feature>
<evidence type="ECO:0000313" key="3">
    <source>
        <dbReference type="RefSeq" id="XP_018490514.1"/>
    </source>
</evidence>
<reference evidence="3" key="2">
    <citation type="submission" date="2025-08" db="UniProtKB">
        <authorList>
            <consortium name="RefSeq"/>
        </authorList>
    </citation>
    <scope>IDENTIFICATION</scope>
    <source>
        <tissue evidence="3">Leaf</tissue>
    </source>
</reference>
<feature type="signal peptide" evidence="1">
    <location>
        <begin position="1"/>
        <end position="31"/>
    </location>
</feature>
<dbReference type="Proteomes" id="UP000504610">
    <property type="component" value="Chromosome 5"/>
</dbReference>
<sequence>MKTNCKIGFMSFLMIASVLIILLTVPAKVEAEPQCIGLCGMILDCTTACIRMGYHFGQCVGFNDPYQCCCDH</sequence>